<evidence type="ECO:0000313" key="3">
    <source>
        <dbReference type="EMBL" id="KAF9987341.1"/>
    </source>
</evidence>
<gene>
    <name evidence="3" type="ORF">BGZ65_004099</name>
</gene>
<dbReference type="Pfam" id="PF23593">
    <property type="entry name" value="HEAT_ATR"/>
    <property type="match status" value="1"/>
</dbReference>
<keyword evidence="4" id="KW-1185">Reference proteome</keyword>
<feature type="region of interest" description="Disordered" evidence="1">
    <location>
        <begin position="1"/>
        <end position="23"/>
    </location>
</feature>
<evidence type="ECO:0000259" key="2">
    <source>
        <dbReference type="Pfam" id="PF23593"/>
    </source>
</evidence>
<dbReference type="InterPro" id="IPR057564">
    <property type="entry name" value="HEAT_ATR"/>
</dbReference>
<reference evidence="3" key="1">
    <citation type="journal article" date="2020" name="Fungal Divers.">
        <title>Resolving the Mortierellaceae phylogeny through synthesis of multi-gene phylogenetics and phylogenomics.</title>
        <authorList>
            <person name="Vandepol N."/>
            <person name="Liber J."/>
            <person name="Desiro A."/>
            <person name="Na H."/>
            <person name="Kennedy M."/>
            <person name="Barry K."/>
            <person name="Grigoriev I.V."/>
            <person name="Miller A.N."/>
            <person name="O'Donnell K."/>
            <person name="Stajich J.E."/>
            <person name="Bonito G."/>
        </authorList>
    </citation>
    <scope>NUCLEOTIDE SEQUENCE</scope>
    <source>
        <strain evidence="3">MES-2147</strain>
    </source>
</reference>
<dbReference type="PANTHER" id="PTHR15526:SF5">
    <property type="entry name" value="MUSKELIN"/>
    <property type="match status" value="1"/>
</dbReference>
<sequence length="308" mass="35478">MSLESGSWQKIFQNSDEPSEPEPRYAHQLVYDDVNEVQYLFGGNPGEQGSKRLDDFWELRLYRPKPEEIVRKATSVPEEEMEETYRTFAYLPTAWGIKTRVRHPLGEKLYHAGQYCLKLYEVLKPLTQPSVYHQCMSPLWQGPDSWTQVSLPGTAKIADKLMEDLAGYLPEYMIISRICHKNPDAFAVLRRIIVNVVLAFSDQAIWQMMSVSRSVVPKRKRVCNMILDNVHHQTTIGQAITEQIKEALDLCDNLIALCMTLVPGKVDKLSMEKHFSKVYPQLRQHFNVTIPGQQTRLGDRHGANRMET</sequence>
<protein>
    <recommendedName>
        <fullName evidence="2">Serine/threonine-protein kinase ATR-like HEAT repeats domain-containing protein</fullName>
    </recommendedName>
</protein>
<dbReference type="GO" id="GO:0005737">
    <property type="term" value="C:cytoplasm"/>
    <property type="evidence" value="ECO:0007669"/>
    <property type="project" value="TreeGrafter"/>
</dbReference>
<dbReference type="OrthoDB" id="381190at2759"/>
<dbReference type="EMBL" id="JAAAHW010003180">
    <property type="protein sequence ID" value="KAF9987341.1"/>
    <property type="molecule type" value="Genomic_DNA"/>
</dbReference>
<organism evidence="3 4">
    <name type="scientific">Modicella reniformis</name>
    <dbReference type="NCBI Taxonomy" id="1440133"/>
    <lineage>
        <taxon>Eukaryota</taxon>
        <taxon>Fungi</taxon>
        <taxon>Fungi incertae sedis</taxon>
        <taxon>Mucoromycota</taxon>
        <taxon>Mortierellomycotina</taxon>
        <taxon>Mortierellomycetes</taxon>
        <taxon>Mortierellales</taxon>
        <taxon>Mortierellaceae</taxon>
        <taxon>Modicella</taxon>
    </lineage>
</organism>
<evidence type="ECO:0000256" key="1">
    <source>
        <dbReference type="SAM" id="MobiDB-lite"/>
    </source>
</evidence>
<name>A0A9P6SQ12_9FUNG</name>
<feature type="domain" description="Serine/threonine-protein kinase ATR-like HEAT repeats" evidence="2">
    <location>
        <begin position="174"/>
        <end position="243"/>
    </location>
</feature>
<dbReference type="InterPro" id="IPR052456">
    <property type="entry name" value="CTLH_complex_component"/>
</dbReference>
<dbReference type="Proteomes" id="UP000749646">
    <property type="component" value="Unassembled WGS sequence"/>
</dbReference>
<dbReference type="AlphaFoldDB" id="A0A9P6SQ12"/>
<evidence type="ECO:0000313" key="4">
    <source>
        <dbReference type="Proteomes" id="UP000749646"/>
    </source>
</evidence>
<proteinExistence type="predicted"/>
<comment type="caution">
    <text evidence="3">The sequence shown here is derived from an EMBL/GenBank/DDBJ whole genome shotgun (WGS) entry which is preliminary data.</text>
</comment>
<feature type="compositionally biased region" description="Polar residues" evidence="1">
    <location>
        <begin position="1"/>
        <end position="16"/>
    </location>
</feature>
<accession>A0A9P6SQ12</accession>
<dbReference type="PANTHER" id="PTHR15526">
    <property type="entry name" value="MUSKELIN"/>
    <property type="match status" value="1"/>
</dbReference>